<proteinExistence type="predicted"/>
<accession>A0A4P9WFH2</accession>
<organism evidence="2 3">
    <name type="scientific">Blyttiomyces helicus</name>
    <dbReference type="NCBI Taxonomy" id="388810"/>
    <lineage>
        <taxon>Eukaryota</taxon>
        <taxon>Fungi</taxon>
        <taxon>Fungi incertae sedis</taxon>
        <taxon>Chytridiomycota</taxon>
        <taxon>Chytridiomycota incertae sedis</taxon>
        <taxon>Chytridiomycetes</taxon>
        <taxon>Chytridiomycetes incertae sedis</taxon>
        <taxon>Blyttiomyces</taxon>
    </lineage>
</organism>
<sequence>MVEPVSSEGVEGLRYPDTDRGVFAELGADPIASSDCTLGEFVDAPHVNVLSAHGSLERGQESAVPDASPSSSSISAVPLSSTIAGAAVEVKPDEASLAPAAKGVAVPLVAGAAPRRGPVKRLWDKLRRRDDVGAAAPLPRANHERTLPVLGAETANVGASAPSQYPVRAPAAPGLGGEAANVGAAAPAPRAVDNPAATVRNADAAKSTARSPIAATFRGRGPDPVPTL</sequence>
<evidence type="ECO:0000313" key="3">
    <source>
        <dbReference type="Proteomes" id="UP000269721"/>
    </source>
</evidence>
<name>A0A4P9WFH2_9FUNG</name>
<dbReference type="EMBL" id="KZ995468">
    <property type="protein sequence ID" value="RKO90605.1"/>
    <property type="molecule type" value="Genomic_DNA"/>
</dbReference>
<evidence type="ECO:0000313" key="2">
    <source>
        <dbReference type="EMBL" id="RKO90605.1"/>
    </source>
</evidence>
<feature type="region of interest" description="Disordered" evidence="1">
    <location>
        <begin position="193"/>
        <end position="228"/>
    </location>
</feature>
<evidence type="ECO:0000256" key="1">
    <source>
        <dbReference type="SAM" id="MobiDB-lite"/>
    </source>
</evidence>
<gene>
    <name evidence="2" type="ORF">BDK51DRAFT_30401</name>
</gene>
<keyword evidence="3" id="KW-1185">Reference proteome</keyword>
<reference evidence="3" key="1">
    <citation type="journal article" date="2018" name="Nat. Microbiol.">
        <title>Leveraging single-cell genomics to expand the fungal tree of life.</title>
        <authorList>
            <person name="Ahrendt S.R."/>
            <person name="Quandt C.A."/>
            <person name="Ciobanu D."/>
            <person name="Clum A."/>
            <person name="Salamov A."/>
            <person name="Andreopoulos B."/>
            <person name="Cheng J.F."/>
            <person name="Woyke T."/>
            <person name="Pelin A."/>
            <person name="Henrissat B."/>
            <person name="Reynolds N.K."/>
            <person name="Benny G.L."/>
            <person name="Smith M.E."/>
            <person name="James T.Y."/>
            <person name="Grigoriev I.V."/>
        </authorList>
    </citation>
    <scope>NUCLEOTIDE SEQUENCE [LARGE SCALE GENOMIC DNA]</scope>
</reference>
<protein>
    <submittedName>
        <fullName evidence="2">Uncharacterized protein</fullName>
    </submittedName>
</protein>
<dbReference type="Proteomes" id="UP000269721">
    <property type="component" value="Unassembled WGS sequence"/>
</dbReference>
<dbReference type="AlphaFoldDB" id="A0A4P9WFH2"/>